<evidence type="ECO:0000313" key="2">
    <source>
        <dbReference type="Proteomes" id="UP001597549"/>
    </source>
</evidence>
<dbReference type="Proteomes" id="UP001597549">
    <property type="component" value="Unassembled WGS sequence"/>
</dbReference>
<proteinExistence type="predicted"/>
<organism evidence="1 2">
    <name type="scientific">Flavobacterium ardleyense</name>
    <dbReference type="NCBI Taxonomy" id="2038737"/>
    <lineage>
        <taxon>Bacteria</taxon>
        <taxon>Pseudomonadati</taxon>
        <taxon>Bacteroidota</taxon>
        <taxon>Flavobacteriia</taxon>
        <taxon>Flavobacteriales</taxon>
        <taxon>Flavobacteriaceae</taxon>
        <taxon>Flavobacterium</taxon>
    </lineage>
</organism>
<keyword evidence="2" id="KW-1185">Reference proteome</keyword>
<protein>
    <submittedName>
        <fullName evidence="1">Uncharacterized protein</fullName>
    </submittedName>
</protein>
<sequence>MKKRVSAELISIAHRILKLKNHADTIQLQLEAKNLYDQLTILRFYEENFELVKNEIPQVVLEEKLESKPIAIAQAATEVIEDRKEDEVEFMPTPVFDTSVAEEKVVVGELIVEDDDEEEEKEEEFQSAIEPEYVAELAPIESVKEEIVATEIVADEIIVEEITVEEIVEAPAEPVSSVVGTQAKQISFEDLLMHDYADMDFVKVEDIPVKVELANEAVFEPVVQEEVVSAPEIVTEAPVVYESPQVLEQEVKKTFEKVQESKVSSLNDRLNKSISFGLNDRIGFEKKLFGGSSDDFNRVISQLNTFDSFEEAQSFVQDFVKPDYNNWEGKEEYETRFMEIVEKKFS</sequence>
<name>A0ABW5Z761_9FLAO</name>
<dbReference type="RefSeq" id="WP_379805765.1">
    <property type="nucleotide sequence ID" value="NZ_JBHUOL010000012.1"/>
</dbReference>
<reference evidence="2" key="1">
    <citation type="journal article" date="2019" name="Int. J. Syst. Evol. Microbiol.">
        <title>The Global Catalogue of Microorganisms (GCM) 10K type strain sequencing project: providing services to taxonomists for standard genome sequencing and annotation.</title>
        <authorList>
            <consortium name="The Broad Institute Genomics Platform"/>
            <consortium name="The Broad Institute Genome Sequencing Center for Infectious Disease"/>
            <person name="Wu L."/>
            <person name="Ma J."/>
        </authorList>
    </citation>
    <scope>NUCLEOTIDE SEQUENCE [LARGE SCALE GENOMIC DNA]</scope>
    <source>
        <strain evidence="2">KCTC 52644</strain>
    </source>
</reference>
<dbReference type="EMBL" id="JBHUOL010000012">
    <property type="protein sequence ID" value="MFD2908335.1"/>
    <property type="molecule type" value="Genomic_DNA"/>
</dbReference>
<accession>A0ABW5Z761</accession>
<comment type="caution">
    <text evidence="1">The sequence shown here is derived from an EMBL/GenBank/DDBJ whole genome shotgun (WGS) entry which is preliminary data.</text>
</comment>
<gene>
    <name evidence="1" type="ORF">ACFSX9_06265</name>
</gene>
<evidence type="ECO:0000313" key="1">
    <source>
        <dbReference type="EMBL" id="MFD2908335.1"/>
    </source>
</evidence>